<dbReference type="RefSeq" id="WP_238018329.1">
    <property type="nucleotide sequence ID" value="NZ_JAIFZM010000002.1"/>
</dbReference>
<feature type="transmembrane region" description="Helical" evidence="1">
    <location>
        <begin position="55"/>
        <end position="77"/>
    </location>
</feature>
<feature type="transmembrane region" description="Helical" evidence="1">
    <location>
        <begin position="175"/>
        <end position="193"/>
    </location>
</feature>
<keyword evidence="1" id="KW-0472">Membrane</keyword>
<reference evidence="2 3" key="1">
    <citation type="journal article" date="2022" name="Evol. Bioinform. Online">
        <title>Draft Genome Sequence of Oceanobacillus jordanicus Strain GSFE11, a Halotolerant Plant Growth-Promoting Bacterial Endophyte Isolated From the Jordan Valley.</title>
        <authorList>
            <person name="Alhindi T."/>
            <person name="Albdaiwi R."/>
        </authorList>
    </citation>
    <scope>NUCLEOTIDE SEQUENCE [LARGE SCALE GENOMIC DNA]</scope>
    <source>
        <strain evidence="2 3">GSFE11</strain>
    </source>
</reference>
<name>A0AAW5B4S5_9BACI</name>
<evidence type="ECO:0000256" key="1">
    <source>
        <dbReference type="SAM" id="Phobius"/>
    </source>
</evidence>
<feature type="transmembrane region" description="Helical" evidence="1">
    <location>
        <begin position="148"/>
        <end position="168"/>
    </location>
</feature>
<proteinExistence type="predicted"/>
<evidence type="ECO:0000313" key="3">
    <source>
        <dbReference type="Proteomes" id="UP001199631"/>
    </source>
</evidence>
<accession>A0AAW5B4S5</accession>
<feature type="transmembrane region" description="Helical" evidence="1">
    <location>
        <begin position="98"/>
        <end position="128"/>
    </location>
</feature>
<evidence type="ECO:0000313" key="2">
    <source>
        <dbReference type="EMBL" id="MCG3418247.1"/>
    </source>
</evidence>
<organism evidence="2 3">
    <name type="scientific">Oceanobacillus jordanicus</name>
    <dbReference type="NCBI Taxonomy" id="2867266"/>
    <lineage>
        <taxon>Bacteria</taxon>
        <taxon>Bacillati</taxon>
        <taxon>Bacillota</taxon>
        <taxon>Bacilli</taxon>
        <taxon>Bacillales</taxon>
        <taxon>Bacillaceae</taxon>
        <taxon>Oceanobacillus</taxon>
    </lineage>
</organism>
<comment type="caution">
    <text evidence="2">The sequence shown here is derived from an EMBL/GenBank/DDBJ whole genome shotgun (WGS) entry which is preliminary data.</text>
</comment>
<dbReference type="AlphaFoldDB" id="A0AAW5B4S5"/>
<keyword evidence="1" id="KW-0812">Transmembrane</keyword>
<sequence>MLNLIKLEIRRMNSGSVLLNFMLINVGIIGILLLLGLDSEAATEFLASPEDVMRLIELLVVAAFVINASVLLSNLIIEEFKNKTILVLFMYPINRKKLLLAKVLVISMLTFLFVIMSEIIVFSSFSAINNMYAPITVPLPTDLLADKIIHLIVTAVACAGMSLIPLFFGMIKYSVPATITSSILIIAILSSSFESGIGANLFSYTIIPIMLGIIGFVVANLVISRVVKRDF</sequence>
<keyword evidence="1" id="KW-1133">Transmembrane helix</keyword>
<protein>
    <submittedName>
        <fullName evidence="2">ABC transporter permease</fullName>
    </submittedName>
</protein>
<gene>
    <name evidence="2" type="ORF">K3T81_03700</name>
</gene>
<dbReference type="Proteomes" id="UP001199631">
    <property type="component" value="Unassembled WGS sequence"/>
</dbReference>
<feature type="transmembrane region" description="Helical" evidence="1">
    <location>
        <begin position="12"/>
        <end position="35"/>
    </location>
</feature>
<dbReference type="EMBL" id="JAIFZM010000002">
    <property type="protein sequence ID" value="MCG3418247.1"/>
    <property type="molecule type" value="Genomic_DNA"/>
</dbReference>
<feature type="transmembrane region" description="Helical" evidence="1">
    <location>
        <begin position="205"/>
        <end position="223"/>
    </location>
</feature>
<keyword evidence="3" id="KW-1185">Reference proteome</keyword>